<organism evidence="10 11">
    <name type="scientific">Aspergillus pseudoustus</name>
    <dbReference type="NCBI Taxonomy" id="1810923"/>
    <lineage>
        <taxon>Eukaryota</taxon>
        <taxon>Fungi</taxon>
        <taxon>Dikarya</taxon>
        <taxon>Ascomycota</taxon>
        <taxon>Pezizomycotina</taxon>
        <taxon>Eurotiomycetes</taxon>
        <taxon>Eurotiomycetidae</taxon>
        <taxon>Eurotiales</taxon>
        <taxon>Aspergillaceae</taxon>
        <taxon>Aspergillus</taxon>
        <taxon>Aspergillus subgen. Nidulantes</taxon>
    </lineage>
</organism>
<evidence type="ECO:0000256" key="8">
    <source>
        <dbReference type="PROSITE-ProRule" id="PRU00236"/>
    </source>
</evidence>
<evidence type="ECO:0000259" key="9">
    <source>
        <dbReference type="PROSITE" id="PS50305"/>
    </source>
</evidence>
<dbReference type="InterPro" id="IPR003000">
    <property type="entry name" value="Sirtuin"/>
</dbReference>
<feature type="binding site" evidence="8">
    <location>
        <position position="184"/>
    </location>
    <ligand>
        <name>Zn(2+)</name>
        <dbReference type="ChEBI" id="CHEBI:29105"/>
    </ligand>
</feature>
<keyword evidence="6 7" id="KW-0520">NAD</keyword>
<keyword evidence="5 7" id="KW-0862">Zinc</keyword>
<keyword evidence="3 7" id="KW-0808">Transferase</keyword>
<feature type="active site" description="Proton acceptor" evidence="8">
    <location>
        <position position="143"/>
    </location>
</feature>
<keyword evidence="11" id="KW-1185">Reference proteome</keyword>
<gene>
    <name evidence="10" type="ORF">BJY01DRAFT_251704</name>
</gene>
<accession>A0ABR4JAC1</accession>
<dbReference type="PIRSF" id="PIRSF037938">
    <property type="entry name" value="SIR2_euk"/>
    <property type="match status" value="1"/>
</dbReference>
<reference evidence="10 11" key="1">
    <citation type="submission" date="2024-07" db="EMBL/GenBank/DDBJ databases">
        <title>Section-level genome sequencing and comparative genomics of Aspergillus sections Usti and Cavernicolus.</title>
        <authorList>
            <consortium name="Lawrence Berkeley National Laboratory"/>
            <person name="Nybo J.L."/>
            <person name="Vesth T.C."/>
            <person name="Theobald S."/>
            <person name="Frisvad J.C."/>
            <person name="Larsen T.O."/>
            <person name="Kjaerboelling I."/>
            <person name="Rothschild-Mancinelli K."/>
            <person name="Lyhne E.K."/>
            <person name="Kogle M.E."/>
            <person name="Barry K."/>
            <person name="Clum A."/>
            <person name="Na H."/>
            <person name="Ledsgaard L."/>
            <person name="Lin J."/>
            <person name="Lipzen A."/>
            <person name="Kuo A."/>
            <person name="Riley R."/>
            <person name="Mondo S."/>
            <person name="Labutti K."/>
            <person name="Haridas S."/>
            <person name="Pangalinan J."/>
            <person name="Salamov A.A."/>
            <person name="Simmons B.A."/>
            <person name="Magnuson J.K."/>
            <person name="Chen J."/>
            <person name="Drula E."/>
            <person name="Henrissat B."/>
            <person name="Wiebenga A."/>
            <person name="Lubbers R.J."/>
            <person name="Gomes A.C."/>
            <person name="Makela M.R."/>
            <person name="Stajich J."/>
            <person name="Grigoriev I.V."/>
            <person name="Mortensen U.H."/>
            <person name="De Vries R.P."/>
            <person name="Baker S.E."/>
            <person name="Andersen M.R."/>
        </authorList>
    </citation>
    <scope>NUCLEOTIDE SEQUENCE [LARGE SCALE GENOMIC DNA]</scope>
    <source>
        <strain evidence="10 11">CBS 123904</strain>
    </source>
</reference>
<feature type="binding site" evidence="8">
    <location>
        <position position="175"/>
    </location>
    <ligand>
        <name>Zn(2+)</name>
        <dbReference type="ChEBI" id="CHEBI:29105"/>
    </ligand>
</feature>
<dbReference type="InterPro" id="IPR026591">
    <property type="entry name" value="Sirtuin_cat_small_dom_sf"/>
</dbReference>
<dbReference type="InterPro" id="IPR050134">
    <property type="entry name" value="NAD-dep_sirtuin_deacylases"/>
</dbReference>
<dbReference type="EC" id="2.3.1.286" evidence="7"/>
<dbReference type="Gene3D" id="3.40.50.1220">
    <property type="entry name" value="TPP-binding domain"/>
    <property type="match status" value="1"/>
</dbReference>
<dbReference type="InterPro" id="IPR029035">
    <property type="entry name" value="DHS-like_NAD/FAD-binding_dom"/>
</dbReference>
<dbReference type="Pfam" id="PF02146">
    <property type="entry name" value="SIR2"/>
    <property type="match status" value="1"/>
</dbReference>
<dbReference type="SUPFAM" id="SSF52467">
    <property type="entry name" value="DHS-like NAD/FAD-binding domain"/>
    <property type="match status" value="1"/>
</dbReference>
<evidence type="ECO:0000313" key="11">
    <source>
        <dbReference type="Proteomes" id="UP001610446"/>
    </source>
</evidence>
<evidence type="ECO:0000256" key="1">
    <source>
        <dbReference type="ARBA" id="ARBA00001947"/>
    </source>
</evidence>
<feature type="binding site" evidence="8">
    <location>
        <position position="151"/>
    </location>
    <ligand>
        <name>Zn(2+)</name>
        <dbReference type="ChEBI" id="CHEBI:29105"/>
    </ligand>
</feature>
<evidence type="ECO:0000313" key="10">
    <source>
        <dbReference type="EMBL" id="KAL2837006.1"/>
    </source>
</evidence>
<protein>
    <recommendedName>
        <fullName evidence="7">NAD-dependent protein deacetylase</fullName>
        <ecNumber evidence="7">2.3.1.286</ecNumber>
    </recommendedName>
</protein>
<dbReference type="PROSITE" id="PS50305">
    <property type="entry name" value="SIRTUIN"/>
    <property type="match status" value="1"/>
</dbReference>
<evidence type="ECO:0000256" key="5">
    <source>
        <dbReference type="ARBA" id="ARBA00022833"/>
    </source>
</evidence>
<comment type="cofactor">
    <cofactor evidence="1 7">
        <name>Zn(2+)</name>
        <dbReference type="ChEBI" id="CHEBI:29105"/>
    </cofactor>
</comment>
<dbReference type="PANTHER" id="PTHR11085:SF14">
    <property type="entry name" value="NAD-DEPENDENT PROTEIN DEACETYLASE HST2-2"/>
    <property type="match status" value="1"/>
</dbReference>
<dbReference type="PANTHER" id="PTHR11085">
    <property type="entry name" value="NAD-DEPENDENT PROTEIN DEACYLASE SIRTUIN-5, MITOCHONDRIAL-RELATED"/>
    <property type="match status" value="1"/>
</dbReference>
<evidence type="ECO:0000256" key="4">
    <source>
        <dbReference type="ARBA" id="ARBA00022723"/>
    </source>
</evidence>
<dbReference type="EMBL" id="JBFXLU010000168">
    <property type="protein sequence ID" value="KAL2837006.1"/>
    <property type="molecule type" value="Genomic_DNA"/>
</dbReference>
<dbReference type="InterPro" id="IPR017328">
    <property type="entry name" value="Sirtuin_class_I"/>
</dbReference>
<dbReference type="CDD" id="cd01408">
    <property type="entry name" value="SIRT1"/>
    <property type="match status" value="1"/>
</dbReference>
<evidence type="ECO:0000256" key="7">
    <source>
        <dbReference type="PIRNR" id="PIRNR037938"/>
    </source>
</evidence>
<proteinExistence type="inferred from homology"/>
<feature type="domain" description="Deacetylase sirtuin-type" evidence="9">
    <location>
        <begin position="12"/>
        <end position="280"/>
    </location>
</feature>
<feature type="binding site" evidence="8">
    <location>
        <position position="154"/>
    </location>
    <ligand>
        <name>Zn(2+)</name>
        <dbReference type="ChEBI" id="CHEBI:29105"/>
    </ligand>
</feature>
<dbReference type="Proteomes" id="UP001610446">
    <property type="component" value="Unassembled WGS sequence"/>
</dbReference>
<evidence type="ECO:0000256" key="2">
    <source>
        <dbReference type="ARBA" id="ARBA00006924"/>
    </source>
</evidence>
<evidence type="ECO:0000256" key="6">
    <source>
        <dbReference type="ARBA" id="ARBA00023027"/>
    </source>
</evidence>
<comment type="caution">
    <text evidence="10">The sequence shown here is derived from an EMBL/GenBank/DDBJ whole genome shotgun (WGS) entry which is preliminary data.</text>
</comment>
<comment type="catalytic activity">
    <reaction evidence="7">
        <text>N(6)-acetyl-L-lysyl-[protein] + NAD(+) + H2O = 2''-O-acetyl-ADP-D-ribose + nicotinamide + L-lysyl-[protein]</text>
        <dbReference type="Rhea" id="RHEA:43636"/>
        <dbReference type="Rhea" id="RHEA-COMP:9752"/>
        <dbReference type="Rhea" id="RHEA-COMP:10731"/>
        <dbReference type="ChEBI" id="CHEBI:15377"/>
        <dbReference type="ChEBI" id="CHEBI:17154"/>
        <dbReference type="ChEBI" id="CHEBI:29969"/>
        <dbReference type="ChEBI" id="CHEBI:57540"/>
        <dbReference type="ChEBI" id="CHEBI:61930"/>
        <dbReference type="ChEBI" id="CHEBI:83767"/>
        <dbReference type="EC" id="2.3.1.286"/>
    </reaction>
</comment>
<evidence type="ECO:0000256" key="3">
    <source>
        <dbReference type="ARBA" id="ARBA00022679"/>
    </source>
</evidence>
<comment type="similarity">
    <text evidence="2 7">Belongs to the sirtuin family. Class I subfamily.</text>
</comment>
<name>A0ABR4JAC1_9EURO</name>
<sequence>MATPREPTPPSPSLPSNSALDTLITTLQSGGIKNILVLAGAGLSTSAGIPDFRTPTSGLYAKLAPLQLPYPEALFHINYFRHTPEPFYALARARHPKNAKPTLAHAFLALLEKKGVLRFVVTQNIDSLEGDAGVSKEKVLNAHGSWNSQRCVKCKTPFDDGKMKAAIRAGEVPLCEKEADGGSCGGIVKPDIVMFGESLPRGFDDIEETILPQADLVIVMGTSLKVAPVSGLPRKVKDSVPRVLINKEVVGDFGARKSDICLLGDCDEGVREIARRLGWEGELEDLHREAIERKERTVREEGWDDDDNSLSLDECIARAAEKMKVRMGVSDGHRRMLEGHLGKKMASMLRRGQASRNPTL</sequence>
<keyword evidence="4 7" id="KW-0479">Metal-binding</keyword>
<dbReference type="InterPro" id="IPR026590">
    <property type="entry name" value="Ssirtuin_cat_dom"/>
</dbReference>
<dbReference type="Gene3D" id="3.30.1600.10">
    <property type="entry name" value="SIR2/SIRT2 'Small Domain"/>
    <property type="match status" value="1"/>
</dbReference>